<dbReference type="PROSITE" id="PS50004">
    <property type="entry name" value="C2"/>
    <property type="match status" value="2"/>
</dbReference>
<name>A0AAP0B218_9ASPA</name>
<keyword evidence="3 6" id="KW-1133">Transmembrane helix</keyword>
<dbReference type="InterPro" id="IPR011993">
    <property type="entry name" value="PH-like_dom_sf"/>
</dbReference>
<evidence type="ECO:0000313" key="10">
    <source>
        <dbReference type="Proteomes" id="UP001418222"/>
    </source>
</evidence>
<reference evidence="9 10" key="1">
    <citation type="journal article" date="2022" name="Nat. Plants">
        <title>Genomes of leafy and leafless Platanthera orchids illuminate the evolution of mycoheterotrophy.</title>
        <authorList>
            <person name="Li M.H."/>
            <person name="Liu K.W."/>
            <person name="Li Z."/>
            <person name="Lu H.C."/>
            <person name="Ye Q.L."/>
            <person name="Zhang D."/>
            <person name="Wang J.Y."/>
            <person name="Li Y.F."/>
            <person name="Zhong Z.M."/>
            <person name="Liu X."/>
            <person name="Yu X."/>
            <person name="Liu D.K."/>
            <person name="Tu X.D."/>
            <person name="Liu B."/>
            <person name="Hao Y."/>
            <person name="Liao X.Y."/>
            <person name="Jiang Y.T."/>
            <person name="Sun W.H."/>
            <person name="Chen J."/>
            <person name="Chen Y.Q."/>
            <person name="Ai Y."/>
            <person name="Zhai J.W."/>
            <person name="Wu S.S."/>
            <person name="Zhou Z."/>
            <person name="Hsiao Y.Y."/>
            <person name="Wu W.L."/>
            <person name="Chen Y.Y."/>
            <person name="Lin Y.F."/>
            <person name="Hsu J.L."/>
            <person name="Li C.Y."/>
            <person name="Wang Z.W."/>
            <person name="Zhao X."/>
            <person name="Zhong W.Y."/>
            <person name="Ma X.K."/>
            <person name="Ma L."/>
            <person name="Huang J."/>
            <person name="Chen G.Z."/>
            <person name="Huang M.Z."/>
            <person name="Huang L."/>
            <person name="Peng D.H."/>
            <person name="Luo Y.B."/>
            <person name="Zou S.Q."/>
            <person name="Chen S.P."/>
            <person name="Lan S."/>
            <person name="Tsai W.C."/>
            <person name="Van de Peer Y."/>
            <person name="Liu Z.J."/>
        </authorList>
    </citation>
    <scope>NUCLEOTIDE SEQUENCE [LARGE SCALE GENOMIC DNA]</scope>
    <source>
        <strain evidence="9">Lor287</strain>
    </source>
</reference>
<dbReference type="PROSITE" id="PS51778">
    <property type="entry name" value="VAST"/>
    <property type="match status" value="2"/>
</dbReference>
<proteinExistence type="predicted"/>
<dbReference type="SMART" id="SM00239">
    <property type="entry name" value="C2"/>
    <property type="match status" value="2"/>
</dbReference>
<feature type="domain" description="VASt" evidence="8">
    <location>
        <begin position="252"/>
        <end position="428"/>
    </location>
</feature>
<evidence type="ECO:0000259" key="8">
    <source>
        <dbReference type="PROSITE" id="PS51778"/>
    </source>
</evidence>
<feature type="region of interest" description="Disordered" evidence="5">
    <location>
        <begin position="833"/>
        <end position="855"/>
    </location>
</feature>
<evidence type="ECO:0000313" key="9">
    <source>
        <dbReference type="EMBL" id="KAK8923552.1"/>
    </source>
</evidence>
<dbReference type="EMBL" id="JBBWWQ010000017">
    <property type="protein sequence ID" value="KAK8923552.1"/>
    <property type="molecule type" value="Genomic_DNA"/>
</dbReference>
<accession>A0AAP0B218</accession>
<keyword evidence="10" id="KW-1185">Reference proteome</keyword>
<organism evidence="9 10">
    <name type="scientific">Platanthera zijinensis</name>
    <dbReference type="NCBI Taxonomy" id="2320716"/>
    <lineage>
        <taxon>Eukaryota</taxon>
        <taxon>Viridiplantae</taxon>
        <taxon>Streptophyta</taxon>
        <taxon>Embryophyta</taxon>
        <taxon>Tracheophyta</taxon>
        <taxon>Spermatophyta</taxon>
        <taxon>Magnoliopsida</taxon>
        <taxon>Liliopsida</taxon>
        <taxon>Asparagales</taxon>
        <taxon>Orchidaceae</taxon>
        <taxon>Orchidoideae</taxon>
        <taxon>Orchideae</taxon>
        <taxon>Orchidinae</taxon>
        <taxon>Platanthera</taxon>
    </lineage>
</organism>
<dbReference type="Pfam" id="PF00168">
    <property type="entry name" value="C2"/>
    <property type="match status" value="2"/>
</dbReference>
<dbReference type="Pfam" id="PF16016">
    <property type="entry name" value="VASt"/>
    <property type="match status" value="2"/>
</dbReference>
<evidence type="ECO:0000259" key="7">
    <source>
        <dbReference type="PROSITE" id="PS50004"/>
    </source>
</evidence>
<evidence type="ECO:0000256" key="5">
    <source>
        <dbReference type="SAM" id="MobiDB-lite"/>
    </source>
</evidence>
<evidence type="ECO:0000256" key="6">
    <source>
        <dbReference type="SAM" id="Phobius"/>
    </source>
</evidence>
<dbReference type="Gene3D" id="2.60.40.150">
    <property type="entry name" value="C2 domain"/>
    <property type="match status" value="2"/>
</dbReference>
<feature type="domain" description="VASt" evidence="8">
    <location>
        <begin position="855"/>
        <end position="1018"/>
    </location>
</feature>
<feature type="domain" description="C2" evidence="7">
    <location>
        <begin position="1"/>
        <end position="103"/>
    </location>
</feature>
<sequence>MRLYVYVLEGRGLPPEKPAGGAYVKLRVGNHKSRTRMVSGSRDFLWNEEFVFRVEESGEEEEIKMRVFYEAGYGAGAGGKQLVGRVRVPLSQIWDGEKQTLPPTWFSLQPGHSGRAGSKSDDSGNILLTALLYGRSDKNVSIQPPFANFLINSCGDQPTMTNHSPLTNTENSISESFAGHTHLEETPSRGEESSLHEEGYATSILKDCDSTEFSGELHRDDSIVDDLLSSSFEELIQILQSRDDAEMPEDLQGGVLLDQTYTVEPGVLNSLIFEPNSNFIRDLVEVEGTSHYEEGPWTWKTKDIPCLQRTVSYIKAATKFVKAVKAIDEQIYLKANGKNFAVLTSTKTPDVPYGDCFVVNLMYKITLVPQFSSSEESTESTRLVISWDIIFSRSTIMKSMIEGTARQGLKESYKTFSSVLGQHIIPATSSGVLDKNQLLAPLELVHQSDWELAAKYFFKFTVIFTILIWLYALLHILLSKSGNFCLEFNGLDLPDTLGELLVAGVLFFQGEHVFHMISYFAKARFQRGSDHGVKAQGDGWLLTVALIGGNNLPAAVLGNADPYVVFSCSGKTRTSSVQLQTVDPLWNEILEFDAMEEPPAVLDVEVFDFDGPFGLEFSLGHAEINFLKHSSEELADLWVSLEGEVAQASQSKLHLKIFLDNTKGVETIKEYLTKMEKEVGKKLTPRPPHKNMIFQKIFSLPPEEFLVEDFSCYLKRKLPLQGRIYVSARILGFYANLFGHKTKFFFLWEDVEDIQVLPSSFATVGTPALLIISRNVRGLDARHGSKSRDDEGRLKFQFQLFSSFSIASKTIKALWRAKTSNYEGEAKLLGDQLSRDGQNNYDDTESLSSSENTSSFSNAFSAEIPISMELIGEVFEGGELEKKIMEKVGCLNYSATEWKETKPDNHERHLRYKFSRHISVFGGEVTCTQRRTRTAGGRGWVINEVMSLHGIPFSDYFHVNLKYNLEALESMPPSCQVDVFICVTWLRRSKFRKRIAKNIFDKFAQRSKEVFDLCEKEILPGE</sequence>
<gene>
    <name evidence="9" type="ORF">KSP39_PZI019392</name>
</gene>
<dbReference type="InterPro" id="IPR031968">
    <property type="entry name" value="VASt"/>
</dbReference>
<evidence type="ECO:0000256" key="1">
    <source>
        <dbReference type="ARBA" id="ARBA00004167"/>
    </source>
</evidence>
<comment type="caution">
    <text evidence="9">The sequence shown here is derived from an EMBL/GenBank/DDBJ whole genome shotgun (WGS) entry which is preliminary data.</text>
</comment>
<evidence type="ECO:0000256" key="3">
    <source>
        <dbReference type="ARBA" id="ARBA00022989"/>
    </source>
</evidence>
<dbReference type="InterPro" id="IPR035892">
    <property type="entry name" value="C2_domain_sf"/>
</dbReference>
<feature type="domain" description="C2" evidence="7">
    <location>
        <begin position="527"/>
        <end position="639"/>
    </location>
</feature>
<comment type="subcellular location">
    <subcellularLocation>
        <location evidence="1">Membrane</location>
        <topology evidence="1">Single-pass membrane protein</topology>
    </subcellularLocation>
</comment>
<dbReference type="InterPro" id="IPR004182">
    <property type="entry name" value="GRAM"/>
</dbReference>
<dbReference type="CDD" id="cd00030">
    <property type="entry name" value="C2"/>
    <property type="match status" value="2"/>
</dbReference>
<dbReference type="Proteomes" id="UP001418222">
    <property type="component" value="Unassembled WGS sequence"/>
</dbReference>
<keyword evidence="4 6" id="KW-0472">Membrane</keyword>
<dbReference type="SMART" id="SM00568">
    <property type="entry name" value="GRAM"/>
    <property type="match status" value="1"/>
</dbReference>
<dbReference type="AlphaFoldDB" id="A0AAP0B218"/>
<feature type="compositionally biased region" description="Low complexity" evidence="5">
    <location>
        <begin position="846"/>
        <end position="855"/>
    </location>
</feature>
<evidence type="ECO:0000256" key="4">
    <source>
        <dbReference type="ARBA" id="ARBA00023136"/>
    </source>
</evidence>
<dbReference type="Pfam" id="PF02893">
    <property type="entry name" value="GRAM"/>
    <property type="match status" value="1"/>
</dbReference>
<dbReference type="SUPFAM" id="SSF49562">
    <property type="entry name" value="C2 domain (Calcium/lipid-binding domain, CaLB)"/>
    <property type="match status" value="2"/>
</dbReference>
<evidence type="ECO:0000256" key="2">
    <source>
        <dbReference type="ARBA" id="ARBA00022692"/>
    </source>
</evidence>
<dbReference type="PANTHER" id="PTHR46296:SF7">
    <property type="entry name" value="C2 DOMAIN-CONTAINING PROTEIN"/>
    <property type="match status" value="1"/>
</dbReference>
<dbReference type="InterPro" id="IPR000008">
    <property type="entry name" value="C2_dom"/>
</dbReference>
<dbReference type="Gene3D" id="2.30.29.30">
    <property type="entry name" value="Pleckstrin-homology domain (PH domain)/Phosphotyrosine-binding domain (PTB)"/>
    <property type="match status" value="1"/>
</dbReference>
<dbReference type="PANTHER" id="PTHR46296">
    <property type="entry name" value="BNAA05G37250D PROTEIN"/>
    <property type="match status" value="1"/>
</dbReference>
<dbReference type="InterPro" id="IPR044511">
    <property type="entry name" value="At1g03370/At5g50170-like"/>
</dbReference>
<dbReference type="GO" id="GO:0016020">
    <property type="term" value="C:membrane"/>
    <property type="evidence" value="ECO:0007669"/>
    <property type="project" value="UniProtKB-SubCell"/>
</dbReference>
<protein>
    <submittedName>
        <fullName evidence="9">C2 and GRAM domain-containing protein</fullName>
    </submittedName>
</protein>
<keyword evidence="2 6" id="KW-0812">Transmembrane</keyword>
<feature type="transmembrane region" description="Helical" evidence="6">
    <location>
        <begin position="456"/>
        <end position="478"/>
    </location>
</feature>